<keyword evidence="4" id="KW-1185">Reference proteome</keyword>
<name>A0A090V7P4_9FLAO</name>
<proteinExistence type="predicted"/>
<dbReference type="Proteomes" id="UP000029644">
    <property type="component" value="Unassembled WGS sequence"/>
</dbReference>
<gene>
    <name evidence="2" type="ORF">DFQ06_1932</name>
    <name evidence="1" type="ORF">JCM19300_3828</name>
</gene>
<reference evidence="2 4" key="2">
    <citation type="submission" date="2019-03" db="EMBL/GenBank/DDBJ databases">
        <title>Genomic Encyclopedia of Type Strains, Phase III (KMG-III): the genomes of soil and plant-associated and newly described type strains.</title>
        <authorList>
            <person name="Whitman W."/>
        </authorList>
    </citation>
    <scope>NUCLEOTIDE SEQUENCE [LARGE SCALE GENOMIC DNA]</scope>
    <source>
        <strain evidence="2 4">CECT 8301</strain>
    </source>
</reference>
<protein>
    <submittedName>
        <fullName evidence="1">Uncharacterized protein</fullName>
    </submittedName>
</protein>
<accession>A0A090V7P4</accession>
<evidence type="ECO:0000313" key="1">
    <source>
        <dbReference type="EMBL" id="GAL60890.1"/>
    </source>
</evidence>
<evidence type="ECO:0000313" key="3">
    <source>
        <dbReference type="Proteomes" id="UP000029644"/>
    </source>
</evidence>
<dbReference type="EMBL" id="SORL01000008">
    <property type="protein sequence ID" value="TDY62115.1"/>
    <property type="molecule type" value="Genomic_DNA"/>
</dbReference>
<dbReference type="AlphaFoldDB" id="A0A090V7P4"/>
<accession>A0A4R8ME12</accession>
<sequence length="117" mass="13970">MMQLPTSFDHLIEEANALNLYKKLILQLNKDFLLANVDLDFHEEVLPSSLKLLLHETVYRLIQEKFNEYLNLLYIIDVPEKDVKALNGDDVLELSEEVMFLILKREWQKVWFKNKYS</sequence>
<dbReference type="EMBL" id="BBNQ01000001">
    <property type="protein sequence ID" value="GAL60890.1"/>
    <property type="molecule type" value="Genomic_DNA"/>
</dbReference>
<comment type="caution">
    <text evidence="1">The sequence shown here is derived from an EMBL/GenBank/DDBJ whole genome shotgun (WGS) entry which is preliminary data.</text>
</comment>
<organism evidence="1 3">
    <name type="scientific">Algibacter lectus</name>
    <dbReference type="NCBI Taxonomy" id="221126"/>
    <lineage>
        <taxon>Bacteria</taxon>
        <taxon>Pseudomonadati</taxon>
        <taxon>Bacteroidota</taxon>
        <taxon>Flavobacteriia</taxon>
        <taxon>Flavobacteriales</taxon>
        <taxon>Flavobacteriaceae</taxon>
        <taxon>Algibacter</taxon>
    </lineage>
</organism>
<evidence type="ECO:0000313" key="2">
    <source>
        <dbReference type="EMBL" id="TDY62115.1"/>
    </source>
</evidence>
<reference evidence="1 3" key="1">
    <citation type="journal article" date="2014" name="Genome Announc.">
        <title>Draft Genome Sequences of Marine Flavobacterium Algibacter lectus Strains SS8 and NR4.</title>
        <authorList>
            <person name="Takatani N."/>
            <person name="Nakanishi M."/>
            <person name="Meirelles P."/>
            <person name="Mino S."/>
            <person name="Suda W."/>
            <person name="Oshima K."/>
            <person name="Hattori M."/>
            <person name="Ohkuma M."/>
            <person name="Hosokawa M."/>
            <person name="Miyashita K."/>
            <person name="Thompson F.L."/>
            <person name="Niwa A."/>
            <person name="Sawabe T."/>
            <person name="Sawabe T."/>
        </authorList>
    </citation>
    <scope>NUCLEOTIDE SEQUENCE [LARGE SCALE GENOMIC DNA]</scope>
    <source>
        <strain evidence="1 3">JCM 19300</strain>
    </source>
</reference>
<dbReference type="Proteomes" id="UP000294824">
    <property type="component" value="Unassembled WGS sequence"/>
</dbReference>
<evidence type="ECO:0000313" key="4">
    <source>
        <dbReference type="Proteomes" id="UP000294824"/>
    </source>
</evidence>